<accession>A0L4M7</accession>
<dbReference type="InterPro" id="IPR051680">
    <property type="entry name" value="ATP-dep_Glu-Cys_Ligase-2"/>
</dbReference>
<gene>
    <name evidence="3" type="ordered locus">Mmc1_0394</name>
</gene>
<dbReference type="Pfam" id="PF14403">
    <property type="entry name" value="CP_ATPgrasp_2"/>
    <property type="match status" value="1"/>
</dbReference>
<protein>
    <submittedName>
        <fullName evidence="3">Uncharacterized protein</fullName>
    </submittedName>
</protein>
<evidence type="ECO:0000313" key="3">
    <source>
        <dbReference type="EMBL" id="ABK42920.1"/>
    </source>
</evidence>
<dbReference type="OrthoDB" id="9804079at2"/>
<reference evidence="3 4" key="2">
    <citation type="journal article" date="2012" name="Int. J. Syst. Evol. Microbiol.">
        <title>Magnetococcus marinus gen. nov., sp. nov., a marine, magnetotactic bacterium that represents a novel lineage (Magnetococcaceae fam. nov.; Magnetococcales ord. nov.) at the base of the Alphaproteobacteria.</title>
        <authorList>
            <person name="Bazylinski D.A."/>
            <person name="Williams T.J."/>
            <person name="Lefevre C.T."/>
            <person name="Berg R.J."/>
            <person name="Zhang C.L."/>
            <person name="Bowser S.S."/>
            <person name="Dean A.J."/>
            <person name="Beveridge T.J."/>
        </authorList>
    </citation>
    <scope>NUCLEOTIDE SEQUENCE [LARGE SCALE GENOMIC DNA]</scope>
    <source>
        <strain evidence="4">ATCC BAA-1437 / JCM 17883 / MC-1</strain>
    </source>
</reference>
<dbReference type="Pfam" id="PF04168">
    <property type="entry name" value="Alpha-E"/>
    <property type="match status" value="1"/>
</dbReference>
<dbReference type="PANTHER" id="PTHR34595">
    <property type="entry name" value="BLR5612 PROTEIN"/>
    <property type="match status" value="1"/>
</dbReference>
<feature type="domain" description="DUF403" evidence="1">
    <location>
        <begin position="502"/>
        <end position="827"/>
    </location>
</feature>
<dbReference type="PANTHER" id="PTHR34595:SF2">
    <property type="entry name" value="BLR2978 PROTEIN"/>
    <property type="match status" value="1"/>
</dbReference>
<reference evidence="4" key="1">
    <citation type="journal article" date="2009" name="Appl. Environ. Microbiol.">
        <title>Complete genome sequence of the chemolithoautotrophic marine magnetotactic coccus strain MC-1.</title>
        <authorList>
            <person name="Schubbe S."/>
            <person name="Williams T.J."/>
            <person name="Xie G."/>
            <person name="Kiss H.E."/>
            <person name="Brettin T.S."/>
            <person name="Martinez D."/>
            <person name="Ross C.A."/>
            <person name="Schuler D."/>
            <person name="Cox B.L."/>
            <person name="Nealson K.H."/>
            <person name="Bazylinski D.A."/>
        </authorList>
    </citation>
    <scope>NUCLEOTIDE SEQUENCE [LARGE SCALE GENOMIC DNA]</scope>
    <source>
        <strain evidence="4">ATCC BAA-1437 / JCM 17883 / MC-1</strain>
    </source>
</reference>
<dbReference type="SUPFAM" id="SSF56059">
    <property type="entry name" value="Glutathione synthetase ATP-binding domain-like"/>
    <property type="match status" value="1"/>
</dbReference>
<dbReference type="AlphaFoldDB" id="A0L4M7"/>
<sequence>MTPKAIPIVDGAAGPAYDEAFEQPGKPRAHWRRYLDYLYSRGPQLPVQLERDADRLMRELGVTYNLHGGSGRRGQPWPFDPIPLILDTGNWKALEEGVIQRHRLLTLLHRDIYGKQTSVRQGLLPPELLYRCGQFLFAAHGATPEDMIPMPLYGVDLIRDRDGRHKVVSDRTSSPSGHGYVLQNRRVMNRLYAESSQFNNVPVLLPFFKSMRSRLAGLTPYAKHDAHVVLLSPGPANEIYVEHALLAHYLGLILSQGADLTVRNGRLWIKSLSGLLPVDVLLRKVDESFCDPLELRDDSRLGVVGLTQVARSGRLALANALGTAMLENLALHAYLPRLARFFLDEPLLLENPYTLWMGDPLHRQLVAEEPHRFVILPARYDPSTPMNGLSRDEALEQALLEQPHAFVARERLYPSRTPSVQRGQITSQPVQMRLYLNSDGEDTAVMPGGLARVSPQVERLTFSPRQGGLSKDIWVMHDHPIEDRGGVITATSIDPSPMVGVPSRVAESLFWLGRYMERSESAIRLFREHLMLQTQETGLGVRQRIHCRNRFLVAFTRVTGTRPGFEGEEGAYNLANPAPELRSALLDSDRAGSLAFSLRAMIQNAFSVRDRLSTDTWHVVDDIATVLDRLQQDPDKDLQNLFWETAPLLHGLTAFSGLIWENMYRDLGWRFLDMGRRMERGLFLTHLLETTLGSDADDSLEIAVLERLLAINDSLAAFRMRYRTQLGVPQVLEKLLQDETDPRSLVFQLELMEKHARAVATGADESFYRTHLGRVVFEALATVRLATPELLSKPEKAGGSRTHLVALLKLMKKFLPLFSESASNSYFRHAEATHLLFKTGSE</sequence>
<dbReference type="eggNOG" id="COG2308">
    <property type="taxonomic scope" value="Bacteria"/>
</dbReference>
<feature type="domain" description="Circularly permuted ATP-grasp type 2" evidence="2">
    <location>
        <begin position="83"/>
        <end position="454"/>
    </location>
</feature>
<keyword evidence="4" id="KW-1185">Reference proteome</keyword>
<dbReference type="HOGENOM" id="CLU_013951_0_0_5"/>
<dbReference type="STRING" id="156889.Mmc1_0394"/>
<dbReference type="eggNOG" id="COG2307">
    <property type="taxonomic scope" value="Bacteria"/>
</dbReference>
<dbReference type="KEGG" id="mgm:Mmc1_0394"/>
<organism evidence="3 4">
    <name type="scientific">Magnetococcus marinus (strain ATCC BAA-1437 / JCM 17883 / MC-1)</name>
    <dbReference type="NCBI Taxonomy" id="156889"/>
    <lineage>
        <taxon>Bacteria</taxon>
        <taxon>Pseudomonadati</taxon>
        <taxon>Pseudomonadota</taxon>
        <taxon>Magnetococcia</taxon>
        <taxon>Magnetococcales</taxon>
        <taxon>Magnetococcaceae</taxon>
        <taxon>Magnetococcus</taxon>
    </lineage>
</organism>
<evidence type="ECO:0000259" key="1">
    <source>
        <dbReference type="Pfam" id="PF04168"/>
    </source>
</evidence>
<evidence type="ECO:0000313" key="4">
    <source>
        <dbReference type="Proteomes" id="UP000002586"/>
    </source>
</evidence>
<dbReference type="Gene3D" id="3.40.50.11290">
    <property type="match status" value="1"/>
</dbReference>
<evidence type="ECO:0000259" key="2">
    <source>
        <dbReference type="Pfam" id="PF14403"/>
    </source>
</evidence>
<dbReference type="EMBL" id="CP000471">
    <property type="protein sequence ID" value="ABK42920.1"/>
    <property type="molecule type" value="Genomic_DNA"/>
</dbReference>
<proteinExistence type="predicted"/>
<dbReference type="InterPro" id="IPR025841">
    <property type="entry name" value="CP_ATPgrasp_2"/>
</dbReference>
<name>A0L4M7_MAGMM</name>
<dbReference type="InterPro" id="IPR007296">
    <property type="entry name" value="DUF403"/>
</dbReference>
<dbReference type="Proteomes" id="UP000002586">
    <property type="component" value="Chromosome"/>
</dbReference>
<dbReference type="RefSeq" id="WP_011712090.1">
    <property type="nucleotide sequence ID" value="NC_008576.1"/>
</dbReference>